<protein>
    <submittedName>
        <fullName evidence="2">Uncharacterized protein</fullName>
    </submittedName>
</protein>
<gene>
    <name evidence="2" type="ORF">C8R26_1601</name>
</gene>
<evidence type="ECO:0000313" key="2">
    <source>
        <dbReference type="EMBL" id="PTQ65083.1"/>
    </source>
</evidence>
<dbReference type="EMBL" id="QAOI01000060">
    <property type="protein sequence ID" value="PTQ65083.1"/>
    <property type="molecule type" value="Genomic_DNA"/>
</dbReference>
<dbReference type="AlphaFoldDB" id="A0A2T5H0H2"/>
<dbReference type="Proteomes" id="UP000244128">
    <property type="component" value="Unassembled WGS sequence"/>
</dbReference>
<sequence>MFWEAVRAEGTGWIEEVKALDTGFMKGIHGGGEQEEEQSKEEARKKLMENQRRER</sequence>
<feature type="region of interest" description="Disordered" evidence="1">
    <location>
        <begin position="25"/>
        <end position="55"/>
    </location>
</feature>
<proteinExistence type="predicted"/>
<comment type="caution">
    <text evidence="2">The sequence shown here is derived from an EMBL/GenBank/DDBJ whole genome shotgun (WGS) entry which is preliminary data.</text>
</comment>
<evidence type="ECO:0000256" key="1">
    <source>
        <dbReference type="SAM" id="MobiDB-lite"/>
    </source>
</evidence>
<accession>A0A2T5H0H2</accession>
<organism evidence="2 3">
    <name type="scientific">Nitrosomonas oligotropha</name>
    <dbReference type="NCBI Taxonomy" id="42354"/>
    <lineage>
        <taxon>Bacteria</taxon>
        <taxon>Pseudomonadati</taxon>
        <taxon>Pseudomonadota</taxon>
        <taxon>Betaproteobacteria</taxon>
        <taxon>Nitrosomonadales</taxon>
        <taxon>Nitrosomonadaceae</taxon>
        <taxon>Nitrosomonas</taxon>
    </lineage>
</organism>
<feature type="compositionally biased region" description="Basic and acidic residues" evidence="1">
    <location>
        <begin position="40"/>
        <end position="55"/>
    </location>
</feature>
<dbReference type="RefSeq" id="WP_181258482.1">
    <property type="nucleotide sequence ID" value="NZ_QAOI01000060.1"/>
</dbReference>
<reference evidence="2 3" key="1">
    <citation type="submission" date="2018-04" db="EMBL/GenBank/DDBJ databases">
        <title>Active sludge and wastewater microbial communities from Klosterneuburg, Austria.</title>
        <authorList>
            <person name="Wagner M."/>
        </authorList>
    </citation>
    <scope>NUCLEOTIDE SEQUENCE [LARGE SCALE GENOMIC DNA]</scope>
    <source>
        <strain evidence="2 3">Nm49</strain>
    </source>
</reference>
<name>A0A2T5H0H2_9PROT</name>
<evidence type="ECO:0000313" key="3">
    <source>
        <dbReference type="Proteomes" id="UP000244128"/>
    </source>
</evidence>